<keyword evidence="4" id="KW-0489">Methyltransferase</keyword>
<dbReference type="OrthoDB" id="9798496at2"/>
<dbReference type="AlphaFoldDB" id="A0A395LNQ6"/>
<evidence type="ECO:0000256" key="3">
    <source>
        <dbReference type="ARBA" id="ARBA00030757"/>
    </source>
</evidence>
<proteinExistence type="inferred from homology"/>
<dbReference type="InterPro" id="IPR029063">
    <property type="entry name" value="SAM-dependent_MTases_sf"/>
</dbReference>
<dbReference type="EMBL" id="QRBB01000001">
    <property type="protein sequence ID" value="RDS78512.1"/>
    <property type="molecule type" value="Genomic_DNA"/>
</dbReference>
<evidence type="ECO:0000313" key="4">
    <source>
        <dbReference type="EMBL" id="RDS78512.1"/>
    </source>
</evidence>
<name>A0A395LNQ6_9SPHN</name>
<evidence type="ECO:0000256" key="2">
    <source>
        <dbReference type="ARBA" id="ARBA00013346"/>
    </source>
</evidence>
<dbReference type="PANTHER" id="PTHR11579">
    <property type="entry name" value="PROTEIN-L-ISOASPARTATE O-METHYLTRANSFERASE"/>
    <property type="match status" value="1"/>
</dbReference>
<reference evidence="4 5" key="1">
    <citation type="submission" date="2018-07" db="EMBL/GenBank/DDBJ databases">
        <title>Erythrobacter nanhaiensis sp. nov., a novel member of the genus Erythrobacter isolated from the South China Sea.</title>
        <authorList>
            <person name="Chen X."/>
            <person name="Liu J."/>
        </authorList>
    </citation>
    <scope>NUCLEOTIDE SEQUENCE [LARGE SCALE GENOMIC DNA]</scope>
    <source>
        <strain evidence="4 5">S-5</strain>
    </source>
</reference>
<dbReference type="RefSeq" id="WP_115490871.1">
    <property type="nucleotide sequence ID" value="NZ_JACHWW010000001.1"/>
</dbReference>
<dbReference type="InterPro" id="IPR000682">
    <property type="entry name" value="PCMT"/>
</dbReference>
<dbReference type="Gene3D" id="3.40.50.150">
    <property type="entry name" value="Vaccinia Virus protein VP39"/>
    <property type="match status" value="2"/>
</dbReference>
<keyword evidence="5" id="KW-1185">Reference proteome</keyword>
<accession>A0A395LNQ6</accession>
<organism evidence="4 5">
    <name type="scientific">Alteriqipengyuania lutimaris</name>
    <dbReference type="NCBI Taxonomy" id="1538146"/>
    <lineage>
        <taxon>Bacteria</taxon>
        <taxon>Pseudomonadati</taxon>
        <taxon>Pseudomonadota</taxon>
        <taxon>Alphaproteobacteria</taxon>
        <taxon>Sphingomonadales</taxon>
        <taxon>Erythrobacteraceae</taxon>
        <taxon>Alteriqipengyuania</taxon>
    </lineage>
</organism>
<dbReference type="SUPFAM" id="SSF53335">
    <property type="entry name" value="S-adenosyl-L-methionine-dependent methyltransferases"/>
    <property type="match status" value="1"/>
</dbReference>
<dbReference type="GO" id="GO:0004719">
    <property type="term" value="F:protein-L-isoaspartate (D-aspartate) O-methyltransferase activity"/>
    <property type="evidence" value="ECO:0007669"/>
    <property type="project" value="InterPro"/>
</dbReference>
<dbReference type="PANTHER" id="PTHR11579:SF18">
    <property type="entry name" value="PROTEIN-L-ISOASPARTATE O-METHYLTRANSFERASE"/>
    <property type="match status" value="1"/>
</dbReference>
<evidence type="ECO:0000313" key="5">
    <source>
        <dbReference type="Proteomes" id="UP000254101"/>
    </source>
</evidence>
<gene>
    <name evidence="4" type="ORF">DL238_02860</name>
</gene>
<dbReference type="Proteomes" id="UP000254101">
    <property type="component" value="Unassembled WGS sequence"/>
</dbReference>
<evidence type="ECO:0000256" key="1">
    <source>
        <dbReference type="ARBA" id="ARBA00005369"/>
    </source>
</evidence>
<keyword evidence="4" id="KW-0808">Transferase</keyword>
<dbReference type="GO" id="GO:0005737">
    <property type="term" value="C:cytoplasm"/>
    <property type="evidence" value="ECO:0007669"/>
    <property type="project" value="TreeGrafter"/>
</dbReference>
<dbReference type="Pfam" id="PF01135">
    <property type="entry name" value="PCMT"/>
    <property type="match status" value="1"/>
</dbReference>
<comment type="caution">
    <text evidence="4">The sequence shown here is derived from an EMBL/GenBank/DDBJ whole genome shotgun (WGS) entry which is preliminary data.</text>
</comment>
<comment type="similarity">
    <text evidence="1">Belongs to the methyltransferase superfamily. L-isoaspartyl/D-aspartyl protein methyltransferase family.</text>
</comment>
<dbReference type="GO" id="GO:0032259">
    <property type="term" value="P:methylation"/>
    <property type="evidence" value="ECO:0007669"/>
    <property type="project" value="UniProtKB-KW"/>
</dbReference>
<protein>
    <recommendedName>
        <fullName evidence="2">Protein-L-isoaspartate O-methyltransferase</fullName>
    </recommendedName>
    <alternativeName>
        <fullName evidence="3">Protein L-isoaspartyl methyltransferase</fullName>
    </alternativeName>
</protein>
<sequence length="199" mass="21352">MIDTAQKAPDFAAARRHMLESQLRTSGVNDRYVLDRMAAVAREDFVPENARASAYVDRTIALGAGAFLAPPLAHGQILTQARPSADERALLVGPATGYLAALLRPLVADLREATPDAVLAGDIDGTFDLVIIDGALEEIPAQLRATLEPEGRLVTGVVRNGVTRLEIGRRSGDAVSLISLNETQLPRLAAFDKPQSWTF</sequence>